<feature type="transmembrane region" description="Helical" evidence="1">
    <location>
        <begin position="78"/>
        <end position="93"/>
    </location>
</feature>
<evidence type="ECO:0000256" key="1">
    <source>
        <dbReference type="SAM" id="Phobius"/>
    </source>
</evidence>
<protein>
    <submittedName>
        <fullName evidence="2">Uncharacterized protein</fullName>
    </submittedName>
</protein>
<organism evidence="2 3">
    <name type="scientific">Pristionchus mayeri</name>
    <dbReference type="NCBI Taxonomy" id="1317129"/>
    <lineage>
        <taxon>Eukaryota</taxon>
        <taxon>Metazoa</taxon>
        <taxon>Ecdysozoa</taxon>
        <taxon>Nematoda</taxon>
        <taxon>Chromadorea</taxon>
        <taxon>Rhabditida</taxon>
        <taxon>Rhabditina</taxon>
        <taxon>Diplogasteromorpha</taxon>
        <taxon>Diplogasteroidea</taxon>
        <taxon>Neodiplogasteridae</taxon>
        <taxon>Pristionchus</taxon>
    </lineage>
</organism>
<dbReference type="EMBL" id="BTRK01000002">
    <property type="protein sequence ID" value="GMR35009.1"/>
    <property type="molecule type" value="Genomic_DNA"/>
</dbReference>
<name>A0AAN4Z8C9_9BILA</name>
<accession>A0AAN4Z8C9</accession>
<feature type="non-terminal residue" evidence="2">
    <location>
        <position position="1"/>
    </location>
</feature>
<reference evidence="3" key="1">
    <citation type="submission" date="2022-10" db="EMBL/GenBank/DDBJ databases">
        <title>Genome assembly of Pristionchus species.</title>
        <authorList>
            <person name="Yoshida K."/>
            <person name="Sommer R.J."/>
        </authorList>
    </citation>
    <scope>NUCLEOTIDE SEQUENCE [LARGE SCALE GENOMIC DNA]</scope>
    <source>
        <strain evidence="3">RS5460</strain>
    </source>
</reference>
<gene>
    <name evidence="2" type="ORF">PMAYCL1PPCAC_05204</name>
</gene>
<evidence type="ECO:0000313" key="2">
    <source>
        <dbReference type="EMBL" id="GMR35009.1"/>
    </source>
</evidence>
<sequence length="94" mass="10968">IFKTIILNLTTIGYQLSSLVNLSVSIFCIFKEFPDPSHFRIIVAVYECVYAIPHNIKIYLSRNLYFDARDLIDAHDDFLFFIMLSAATIIVFWK</sequence>
<evidence type="ECO:0000313" key="3">
    <source>
        <dbReference type="Proteomes" id="UP001328107"/>
    </source>
</evidence>
<comment type="caution">
    <text evidence="2">The sequence shown here is derived from an EMBL/GenBank/DDBJ whole genome shotgun (WGS) entry which is preliminary data.</text>
</comment>
<keyword evidence="3" id="KW-1185">Reference proteome</keyword>
<keyword evidence="1" id="KW-1133">Transmembrane helix</keyword>
<dbReference type="Proteomes" id="UP001328107">
    <property type="component" value="Unassembled WGS sequence"/>
</dbReference>
<feature type="transmembrane region" description="Helical" evidence="1">
    <location>
        <begin position="12"/>
        <end position="30"/>
    </location>
</feature>
<keyword evidence="1" id="KW-0812">Transmembrane</keyword>
<proteinExistence type="predicted"/>
<keyword evidence="1" id="KW-0472">Membrane</keyword>
<feature type="non-terminal residue" evidence="2">
    <location>
        <position position="94"/>
    </location>
</feature>
<dbReference type="AlphaFoldDB" id="A0AAN4Z8C9"/>